<proteinExistence type="predicted"/>
<evidence type="ECO:0000256" key="2">
    <source>
        <dbReference type="SAM" id="MobiDB-lite"/>
    </source>
</evidence>
<reference evidence="4" key="1">
    <citation type="journal article" date="2015" name="Genome">
        <title>Whole Genome Sequence of the Non-Microcystin-Producing Microcystis aeruginosa Strain NIES-44.</title>
        <authorList>
            <person name="Okano K."/>
            <person name="Miyata N."/>
            <person name="Ozaki Y."/>
        </authorList>
    </citation>
    <scope>NUCLEOTIDE SEQUENCE [LARGE SCALE GENOMIC DNA]</scope>
    <source>
        <strain evidence="4">NIES-44</strain>
    </source>
</reference>
<accession>A0A0A1W352</accession>
<keyword evidence="1" id="KW-0175">Coiled coil</keyword>
<evidence type="ECO:0000256" key="1">
    <source>
        <dbReference type="SAM" id="Coils"/>
    </source>
</evidence>
<feature type="coiled-coil region" evidence="1">
    <location>
        <begin position="107"/>
        <end position="134"/>
    </location>
</feature>
<dbReference type="AlphaFoldDB" id="A0A0A1W352"/>
<protein>
    <recommendedName>
        <fullName evidence="5">TIGR04376 family protein</fullName>
    </recommendedName>
</protein>
<dbReference type="InterPro" id="IPR030816">
    <property type="entry name" value="CHP04376"/>
</dbReference>
<feature type="compositionally biased region" description="Basic and acidic residues" evidence="2">
    <location>
        <begin position="134"/>
        <end position="147"/>
    </location>
</feature>
<evidence type="ECO:0008006" key="5">
    <source>
        <dbReference type="Google" id="ProtNLM"/>
    </source>
</evidence>
<sequence>MGNLFDDVSRFLETQLEEFLRSHPQLELQALVEQLREQERDTAKLISALENERQRLEQQILATAQDIQTWHARIDKAKAAGRQDLLKAASEREAALFREGNQLWGRMEGVKKRLTQSQELLQQIQQRRQEVQIKAEKAPKNQSRDWETTFWDQPQESDYQRSNYDNLDLKFKEWEMEEELKKLKREMGR</sequence>
<feature type="coiled-coil region" evidence="1">
    <location>
        <begin position="28"/>
        <end position="66"/>
    </location>
</feature>
<name>A0A0A1W352_MICAE</name>
<feature type="region of interest" description="Disordered" evidence="2">
    <location>
        <begin position="134"/>
        <end position="157"/>
    </location>
</feature>
<organism evidence="3 4">
    <name type="scientific">Microcystis aeruginosa NIES-44</name>
    <dbReference type="NCBI Taxonomy" id="449439"/>
    <lineage>
        <taxon>Bacteria</taxon>
        <taxon>Bacillati</taxon>
        <taxon>Cyanobacteriota</taxon>
        <taxon>Cyanophyceae</taxon>
        <taxon>Oscillatoriophycideae</taxon>
        <taxon>Chroococcales</taxon>
        <taxon>Microcystaceae</taxon>
        <taxon>Microcystis</taxon>
    </lineage>
</organism>
<dbReference type="RefSeq" id="WP_045362977.1">
    <property type="nucleotide sequence ID" value="NZ_BBPA01000077.1"/>
</dbReference>
<comment type="caution">
    <text evidence="3">The sequence shown here is derived from an EMBL/GenBank/DDBJ whole genome shotgun (WGS) entry which is preliminary data.</text>
</comment>
<evidence type="ECO:0000313" key="4">
    <source>
        <dbReference type="Proteomes" id="UP000030321"/>
    </source>
</evidence>
<dbReference type="NCBIfam" id="TIGR04376">
    <property type="entry name" value="TIGR04376 family protein"/>
    <property type="match status" value="1"/>
</dbReference>
<evidence type="ECO:0000313" key="3">
    <source>
        <dbReference type="EMBL" id="GAL95921.1"/>
    </source>
</evidence>
<dbReference type="Proteomes" id="UP000030321">
    <property type="component" value="Unassembled WGS sequence"/>
</dbReference>
<dbReference type="EMBL" id="BBPA01000077">
    <property type="protein sequence ID" value="GAL95921.1"/>
    <property type="molecule type" value="Genomic_DNA"/>
</dbReference>
<gene>
    <name evidence="3" type="ORF">N44_04777</name>
</gene>